<reference evidence="1" key="1">
    <citation type="journal article" date="2014" name="Front. Microbiol.">
        <title>High frequency of phylogenetically diverse reductive dehalogenase-homologous genes in deep subseafloor sedimentary metagenomes.</title>
        <authorList>
            <person name="Kawai M."/>
            <person name="Futagami T."/>
            <person name="Toyoda A."/>
            <person name="Takaki Y."/>
            <person name="Nishi S."/>
            <person name="Hori S."/>
            <person name="Arai W."/>
            <person name="Tsubouchi T."/>
            <person name="Morono Y."/>
            <person name="Uchiyama I."/>
            <person name="Ito T."/>
            <person name="Fujiyama A."/>
            <person name="Inagaki F."/>
            <person name="Takami H."/>
        </authorList>
    </citation>
    <scope>NUCLEOTIDE SEQUENCE</scope>
    <source>
        <strain evidence="1">Expedition CK06-06</strain>
    </source>
</reference>
<organism evidence="1">
    <name type="scientific">marine sediment metagenome</name>
    <dbReference type="NCBI Taxonomy" id="412755"/>
    <lineage>
        <taxon>unclassified sequences</taxon>
        <taxon>metagenomes</taxon>
        <taxon>ecological metagenomes</taxon>
    </lineage>
</organism>
<dbReference type="EMBL" id="BARU01011400">
    <property type="protein sequence ID" value="GAH44556.1"/>
    <property type="molecule type" value="Genomic_DNA"/>
</dbReference>
<proteinExistence type="predicted"/>
<name>X1FG15_9ZZZZ</name>
<sequence length="272" mass="32475">STTLLIAIVVFEVRIGFDELDYQLYVAKNNPEQLNEFHDHSITEALDKTITNPAVKNYLAGFFYPTEPIPLRAELKKEIQIKLSQERWPSWFIVPEELKYQAKEQWLFEQYDLFISRRFKSRRMPIALYYKALLNEYSPDIKLLGEREILHFYSDYPHERSRKIWYRLYSQFGESPESLEARWRIAKHWAGDERFEQADELLTEAQTMFAKKLELLEKEQTQSETLFSPFRPPADSVMTVFKLDELQRRLNQLRNLIGAENRTDKPASVRRL</sequence>
<feature type="non-terminal residue" evidence="1">
    <location>
        <position position="272"/>
    </location>
</feature>
<protein>
    <submittedName>
        <fullName evidence="1">Uncharacterized protein</fullName>
    </submittedName>
</protein>
<accession>X1FG15</accession>
<gene>
    <name evidence="1" type="ORF">S03H2_21425</name>
</gene>
<dbReference type="AlphaFoldDB" id="X1FG15"/>
<evidence type="ECO:0000313" key="1">
    <source>
        <dbReference type="EMBL" id="GAH44556.1"/>
    </source>
</evidence>
<feature type="non-terminal residue" evidence="1">
    <location>
        <position position="1"/>
    </location>
</feature>
<comment type="caution">
    <text evidence="1">The sequence shown here is derived from an EMBL/GenBank/DDBJ whole genome shotgun (WGS) entry which is preliminary data.</text>
</comment>